<dbReference type="EMBL" id="JBBKAM010000002">
    <property type="protein sequence ID" value="MEJ8641633.1"/>
    <property type="molecule type" value="Genomic_DNA"/>
</dbReference>
<feature type="region of interest" description="Disordered" evidence="1">
    <location>
        <begin position="88"/>
        <end position="135"/>
    </location>
</feature>
<reference evidence="2 3" key="1">
    <citation type="submission" date="2024-03" db="EMBL/GenBank/DDBJ databases">
        <title>Novel Streptomyces species of biotechnological and ecological value are a feature of Machair soil.</title>
        <authorList>
            <person name="Prole J.R."/>
            <person name="Goodfellow M."/>
            <person name="Allenby N."/>
            <person name="Ward A.C."/>
        </authorList>
    </citation>
    <scope>NUCLEOTIDE SEQUENCE [LARGE SCALE GENOMIC DNA]</scope>
    <source>
        <strain evidence="2 3">MS1.HAVA.3</strain>
    </source>
</reference>
<comment type="caution">
    <text evidence="2">The sequence shown here is derived from an EMBL/GenBank/DDBJ whole genome shotgun (WGS) entry which is preliminary data.</text>
</comment>
<accession>A0ABU8U343</accession>
<evidence type="ECO:0000313" key="2">
    <source>
        <dbReference type="EMBL" id="MEJ8641633.1"/>
    </source>
</evidence>
<sequence length="135" mass="14766">MTVQSRQYLALPEEVLDALFDDAGAYSEMWPVGPDSVDGRPPRNIRIAHIEDRLLDLANRKSSIRLVPKRFDVAEEQNRVTQEHVLVVAEGGRSAPGSTTPTGSARPTPRSTPSTASTSRTSCWGCASSRSCRTR</sequence>
<evidence type="ECO:0000256" key="1">
    <source>
        <dbReference type="SAM" id="MobiDB-lite"/>
    </source>
</evidence>
<proteinExistence type="predicted"/>
<keyword evidence="3" id="KW-1185">Reference proteome</keyword>
<protein>
    <submittedName>
        <fullName evidence="2">Uncharacterized protein</fullName>
    </submittedName>
</protein>
<evidence type="ECO:0000313" key="3">
    <source>
        <dbReference type="Proteomes" id="UP001382904"/>
    </source>
</evidence>
<feature type="compositionally biased region" description="Low complexity" evidence="1">
    <location>
        <begin position="96"/>
        <end position="122"/>
    </location>
</feature>
<name>A0ABU8U343_9ACTN</name>
<gene>
    <name evidence="2" type="ORF">WKI68_09460</name>
</gene>
<dbReference type="Proteomes" id="UP001382904">
    <property type="component" value="Unassembled WGS sequence"/>
</dbReference>
<organism evidence="2 3">
    <name type="scientific">Streptomyces caledonius</name>
    <dbReference type="NCBI Taxonomy" id="3134107"/>
    <lineage>
        <taxon>Bacteria</taxon>
        <taxon>Bacillati</taxon>
        <taxon>Actinomycetota</taxon>
        <taxon>Actinomycetes</taxon>
        <taxon>Kitasatosporales</taxon>
        <taxon>Streptomycetaceae</taxon>
        <taxon>Streptomyces</taxon>
    </lineage>
</organism>